<protein>
    <submittedName>
        <fullName evidence="1">Uncharacterized protein</fullName>
    </submittedName>
</protein>
<comment type="caution">
    <text evidence="1">The sequence shown here is derived from an EMBL/GenBank/DDBJ whole genome shotgun (WGS) entry which is preliminary data.</text>
</comment>
<name>A0A0F8WQG1_9ZZZZ</name>
<proteinExistence type="predicted"/>
<dbReference type="AlphaFoldDB" id="A0A0F8WQG1"/>
<organism evidence="1">
    <name type="scientific">marine sediment metagenome</name>
    <dbReference type="NCBI Taxonomy" id="412755"/>
    <lineage>
        <taxon>unclassified sequences</taxon>
        <taxon>metagenomes</taxon>
        <taxon>ecological metagenomes</taxon>
    </lineage>
</organism>
<dbReference type="Gene3D" id="3.40.50.150">
    <property type="entry name" value="Vaccinia Virus protein VP39"/>
    <property type="match status" value="1"/>
</dbReference>
<dbReference type="EMBL" id="LAZR01067950">
    <property type="protein sequence ID" value="KKK50575.1"/>
    <property type="molecule type" value="Genomic_DNA"/>
</dbReference>
<feature type="non-terminal residue" evidence="1">
    <location>
        <position position="59"/>
    </location>
</feature>
<dbReference type="InterPro" id="IPR029063">
    <property type="entry name" value="SAM-dependent_MTases_sf"/>
</dbReference>
<reference evidence="1" key="1">
    <citation type="journal article" date="2015" name="Nature">
        <title>Complex archaea that bridge the gap between prokaryotes and eukaryotes.</title>
        <authorList>
            <person name="Spang A."/>
            <person name="Saw J.H."/>
            <person name="Jorgensen S.L."/>
            <person name="Zaremba-Niedzwiedzka K."/>
            <person name="Martijn J."/>
            <person name="Lind A.E."/>
            <person name="van Eijk R."/>
            <person name="Schleper C."/>
            <person name="Guy L."/>
            <person name="Ettema T.J."/>
        </authorList>
    </citation>
    <scope>NUCLEOTIDE SEQUENCE</scope>
</reference>
<sequence length="59" mass="6861">MAFQGDGWTLRSEVIWSKPNPMPETLQGWTFTRHRVKIEEYERLSNLRANHGGDRDGTS</sequence>
<accession>A0A0F8WQG1</accession>
<gene>
    <name evidence="1" type="ORF">LCGC14_3123630</name>
</gene>
<evidence type="ECO:0000313" key="1">
    <source>
        <dbReference type="EMBL" id="KKK50575.1"/>
    </source>
</evidence>